<evidence type="ECO:0000256" key="2">
    <source>
        <dbReference type="ARBA" id="ARBA00004177"/>
    </source>
</evidence>
<keyword evidence="13" id="KW-1185">Reference proteome</keyword>
<dbReference type="GO" id="GO:0005774">
    <property type="term" value="C:vacuolar membrane"/>
    <property type="evidence" value="ECO:0007669"/>
    <property type="project" value="UniProtKB-SubCell"/>
</dbReference>
<keyword evidence="6" id="KW-0472">Membrane</keyword>
<dbReference type="InterPro" id="IPR036871">
    <property type="entry name" value="PX_dom_sf"/>
</dbReference>
<gene>
    <name evidence="12" type="ORF">B0A48_16783</name>
</gene>
<dbReference type="SMART" id="SM00312">
    <property type="entry name" value="PX"/>
    <property type="match status" value="1"/>
</dbReference>
<evidence type="ECO:0000313" key="13">
    <source>
        <dbReference type="Proteomes" id="UP000192596"/>
    </source>
</evidence>
<dbReference type="STRING" id="1507870.A0A1V8SEJ1"/>
<evidence type="ECO:0000256" key="10">
    <source>
        <dbReference type="SAM" id="MobiDB-lite"/>
    </source>
</evidence>
<name>A0A1V8SEJ1_9PEZI</name>
<protein>
    <recommendedName>
        <fullName evidence="8">Endosomal/vacuolar adapter protein YPT35</fullName>
    </recommendedName>
    <alternativeName>
        <fullName evidence="9">PX domain-containing protein YPT35</fullName>
    </alternativeName>
</protein>
<dbReference type="Proteomes" id="UP000192596">
    <property type="component" value="Unassembled WGS sequence"/>
</dbReference>
<dbReference type="PANTHER" id="PTHR10555">
    <property type="entry name" value="SORTING NEXIN"/>
    <property type="match status" value="1"/>
</dbReference>
<dbReference type="GO" id="GO:0010008">
    <property type="term" value="C:endosome membrane"/>
    <property type="evidence" value="ECO:0007669"/>
    <property type="project" value="UniProtKB-SubCell"/>
</dbReference>
<evidence type="ECO:0000256" key="6">
    <source>
        <dbReference type="ARBA" id="ARBA00023136"/>
    </source>
</evidence>
<feature type="compositionally biased region" description="Low complexity" evidence="10">
    <location>
        <begin position="29"/>
        <end position="43"/>
    </location>
</feature>
<keyword evidence="4" id="KW-0926">Vacuole</keyword>
<evidence type="ECO:0000256" key="5">
    <source>
        <dbReference type="ARBA" id="ARBA00022753"/>
    </source>
</evidence>
<reference evidence="13" key="1">
    <citation type="submission" date="2017-03" db="EMBL/GenBank/DDBJ databases">
        <title>Genomes of endolithic fungi from Antarctica.</title>
        <authorList>
            <person name="Coleine C."/>
            <person name="Masonjones S."/>
            <person name="Stajich J.E."/>
        </authorList>
    </citation>
    <scope>NUCLEOTIDE SEQUENCE [LARGE SCALE GENOMIC DNA]</scope>
    <source>
        <strain evidence="13">CCFEE 5527</strain>
    </source>
</reference>
<feature type="compositionally biased region" description="Polar residues" evidence="10">
    <location>
        <begin position="15"/>
        <end position="28"/>
    </location>
</feature>
<dbReference type="AlphaFoldDB" id="A0A1V8SEJ1"/>
<dbReference type="PANTHER" id="PTHR10555:SF170">
    <property type="entry name" value="FI18122P1"/>
    <property type="match status" value="1"/>
</dbReference>
<dbReference type="GO" id="GO:0032266">
    <property type="term" value="F:phosphatidylinositol-3-phosphate binding"/>
    <property type="evidence" value="ECO:0007669"/>
    <property type="project" value="InterPro"/>
</dbReference>
<dbReference type="SUPFAM" id="SSF64268">
    <property type="entry name" value="PX domain"/>
    <property type="match status" value="1"/>
</dbReference>
<evidence type="ECO:0000256" key="8">
    <source>
        <dbReference type="ARBA" id="ARBA00033774"/>
    </source>
</evidence>
<evidence type="ECO:0000256" key="3">
    <source>
        <dbReference type="ARBA" id="ARBA00007426"/>
    </source>
</evidence>
<evidence type="ECO:0000256" key="1">
    <source>
        <dbReference type="ARBA" id="ARBA00004148"/>
    </source>
</evidence>
<feature type="domain" description="PX" evidence="11">
    <location>
        <begin position="97"/>
        <end position="237"/>
    </location>
</feature>
<dbReference type="Gene3D" id="3.30.1520.10">
    <property type="entry name" value="Phox-like domain"/>
    <property type="match status" value="1"/>
</dbReference>
<feature type="region of interest" description="Disordered" evidence="10">
    <location>
        <begin position="1"/>
        <end position="54"/>
    </location>
</feature>
<evidence type="ECO:0000256" key="7">
    <source>
        <dbReference type="ARBA" id="ARBA00033728"/>
    </source>
</evidence>
<dbReference type="InterPro" id="IPR001683">
    <property type="entry name" value="PX_dom"/>
</dbReference>
<accession>A0A1V8SEJ1</accession>
<comment type="function">
    <text evidence="7">Recruits the lipid transfer protein VPS13 to endosomal and vacuolar membranes.</text>
</comment>
<comment type="caution">
    <text evidence="12">The sequence shown here is derived from an EMBL/GenBank/DDBJ whole genome shotgun (WGS) entry which is preliminary data.</text>
</comment>
<dbReference type="CDD" id="cd07280">
    <property type="entry name" value="PX_YPT35"/>
    <property type="match status" value="1"/>
</dbReference>
<dbReference type="PROSITE" id="PS50195">
    <property type="entry name" value="PX"/>
    <property type="match status" value="1"/>
</dbReference>
<evidence type="ECO:0000256" key="9">
    <source>
        <dbReference type="ARBA" id="ARBA00033785"/>
    </source>
</evidence>
<keyword evidence="5" id="KW-0967">Endosome</keyword>
<sequence>MGSSPPLQDGRLDTRTGSTTLDANDVHTSSAPSSPSSDPHTSPRASSDSSPPFWLTRHDRSISTVSYQSIVETRPAPISLEDHSSASHEQSLGCWARSVTVDDYVIVSGPTGIGAYLVWNCSVATLKGGVMSIRKRYSEFDKLRNNLIKAFPYSEASIPPLPRKSVVSRFRPEFLEHRKNGLNHFMKYVLIQLLAARNTNRAASPRAPRAAEHYRPDVQPLPKNYFLRFYSKEDFYHQGSKRKRRALGLPKIDFQFLQKWELRHYQHARDLAMRYTHNSLLRSSPAENGDHLDDEMKRCHEIIEFRYGHLTFDLANQVVNQIAATNDSNYNMHRSKVFDWGRTVQRDTLIYLVEAVFEMMSETGGEAVWRAKSEDEVKGMLLAQFDEFPMIITQLAFHHANNSIAFEELIVGSTASTQAAASCSQQKALAIHAGNARSSGEGGRLRVASGTGQ</sequence>
<organism evidence="12 13">
    <name type="scientific">Cryoendolithus antarcticus</name>
    <dbReference type="NCBI Taxonomy" id="1507870"/>
    <lineage>
        <taxon>Eukaryota</taxon>
        <taxon>Fungi</taxon>
        <taxon>Dikarya</taxon>
        <taxon>Ascomycota</taxon>
        <taxon>Pezizomycotina</taxon>
        <taxon>Dothideomycetes</taxon>
        <taxon>Dothideomycetidae</taxon>
        <taxon>Cladosporiales</taxon>
        <taxon>Cladosporiaceae</taxon>
        <taxon>Cryoendolithus</taxon>
    </lineage>
</organism>
<evidence type="ECO:0000256" key="4">
    <source>
        <dbReference type="ARBA" id="ARBA00022554"/>
    </source>
</evidence>
<comment type="similarity">
    <text evidence="3">Belongs to the YPT35 family.</text>
</comment>
<dbReference type="InterPro" id="IPR037917">
    <property type="entry name" value="Ypt35_PX"/>
</dbReference>
<evidence type="ECO:0000313" key="12">
    <source>
        <dbReference type="EMBL" id="OQN97241.1"/>
    </source>
</evidence>
<comment type="subcellular location">
    <subcellularLocation>
        <location evidence="2">Endosome</location>
    </subcellularLocation>
    <subcellularLocation>
        <location evidence="1">Vacuole membrane</location>
        <topology evidence="1">Peripheral membrane protein</topology>
    </subcellularLocation>
</comment>
<dbReference type="EMBL" id="NAJO01000056">
    <property type="protein sequence ID" value="OQN97241.1"/>
    <property type="molecule type" value="Genomic_DNA"/>
</dbReference>
<dbReference type="OrthoDB" id="10254720at2759"/>
<evidence type="ECO:0000259" key="11">
    <source>
        <dbReference type="PROSITE" id="PS50195"/>
    </source>
</evidence>
<dbReference type="InParanoid" id="A0A1V8SEJ1"/>
<proteinExistence type="inferred from homology"/>
<dbReference type="Pfam" id="PF00787">
    <property type="entry name" value="PX"/>
    <property type="match status" value="1"/>
</dbReference>